<dbReference type="AlphaFoldDB" id="A0A5B6WDY0"/>
<dbReference type="CDD" id="cd09272">
    <property type="entry name" value="RNase_HI_RT_Ty1"/>
    <property type="match status" value="1"/>
</dbReference>
<dbReference type="OrthoDB" id="986022at2759"/>
<name>A0A5B6WDY0_9ROSI</name>
<comment type="caution">
    <text evidence="1">The sequence shown here is derived from an EMBL/GenBank/DDBJ whole genome shotgun (WGS) entry which is preliminary data.</text>
</comment>
<evidence type="ECO:0000313" key="2">
    <source>
        <dbReference type="Proteomes" id="UP000325315"/>
    </source>
</evidence>
<evidence type="ECO:0000313" key="1">
    <source>
        <dbReference type="EMBL" id="KAA3480021.1"/>
    </source>
</evidence>
<gene>
    <name evidence="1" type="ORF">EPI10_020485</name>
</gene>
<dbReference type="PANTHER" id="PTHR11439">
    <property type="entry name" value="GAG-POL-RELATED RETROTRANSPOSON"/>
    <property type="match status" value="1"/>
</dbReference>
<protein>
    <submittedName>
        <fullName evidence="1">Copia protein</fullName>
    </submittedName>
</protein>
<organism evidence="1 2">
    <name type="scientific">Gossypium australe</name>
    <dbReference type="NCBI Taxonomy" id="47621"/>
    <lineage>
        <taxon>Eukaryota</taxon>
        <taxon>Viridiplantae</taxon>
        <taxon>Streptophyta</taxon>
        <taxon>Embryophyta</taxon>
        <taxon>Tracheophyta</taxon>
        <taxon>Spermatophyta</taxon>
        <taxon>Magnoliopsida</taxon>
        <taxon>eudicotyledons</taxon>
        <taxon>Gunneridae</taxon>
        <taxon>Pentapetalae</taxon>
        <taxon>rosids</taxon>
        <taxon>malvids</taxon>
        <taxon>Malvales</taxon>
        <taxon>Malvaceae</taxon>
        <taxon>Malvoideae</taxon>
        <taxon>Gossypium</taxon>
    </lineage>
</organism>
<dbReference type="Proteomes" id="UP000325315">
    <property type="component" value="Unassembled WGS sequence"/>
</dbReference>
<dbReference type="EMBL" id="SMMG02000003">
    <property type="protein sequence ID" value="KAA3480021.1"/>
    <property type="molecule type" value="Genomic_DNA"/>
</dbReference>
<sequence>MPNITFVVSVTINKILSYLKRTSSRGILFKKNEGLLIEAYTSVDYAGSVVDHRSTSGYCTFIGGNLITWMSKKSSAEVEFRVITHGFCELLWLKIILDDFKIKWEGPMKLYCDNKSAIGIAYNPVQT</sequence>
<keyword evidence="2" id="KW-1185">Reference proteome</keyword>
<reference evidence="2" key="1">
    <citation type="journal article" date="2019" name="Plant Biotechnol. J.">
        <title>Genome sequencing of the Australian wild diploid species Gossypium australe highlights disease resistance and delayed gland morphogenesis.</title>
        <authorList>
            <person name="Cai Y."/>
            <person name="Cai X."/>
            <person name="Wang Q."/>
            <person name="Wang P."/>
            <person name="Zhang Y."/>
            <person name="Cai C."/>
            <person name="Xu Y."/>
            <person name="Wang K."/>
            <person name="Zhou Z."/>
            <person name="Wang C."/>
            <person name="Geng S."/>
            <person name="Li B."/>
            <person name="Dong Q."/>
            <person name="Hou Y."/>
            <person name="Wang H."/>
            <person name="Ai P."/>
            <person name="Liu Z."/>
            <person name="Yi F."/>
            <person name="Sun M."/>
            <person name="An G."/>
            <person name="Cheng J."/>
            <person name="Zhang Y."/>
            <person name="Shi Q."/>
            <person name="Xie Y."/>
            <person name="Shi X."/>
            <person name="Chang Y."/>
            <person name="Huang F."/>
            <person name="Chen Y."/>
            <person name="Hong S."/>
            <person name="Mi L."/>
            <person name="Sun Q."/>
            <person name="Zhang L."/>
            <person name="Zhou B."/>
            <person name="Peng R."/>
            <person name="Zhang X."/>
            <person name="Liu F."/>
        </authorList>
    </citation>
    <scope>NUCLEOTIDE SEQUENCE [LARGE SCALE GENOMIC DNA]</scope>
    <source>
        <strain evidence="2">cv. PA1801</strain>
    </source>
</reference>
<dbReference type="PANTHER" id="PTHR11439:SF440">
    <property type="entry name" value="INTEGRASE CATALYTIC DOMAIN-CONTAINING PROTEIN"/>
    <property type="match status" value="1"/>
</dbReference>
<proteinExistence type="predicted"/>
<accession>A0A5B6WDY0</accession>